<proteinExistence type="predicted"/>
<dbReference type="Proteomes" id="UP000314294">
    <property type="component" value="Unassembled WGS sequence"/>
</dbReference>
<sequence length="70" mass="8196">MLFGDWRAARSMRIFWSSRNLKLGVCHVDKGKAFTVGSGNDEMVLGFIGVFNPARWKRRDIWLYFTKLKI</sequence>
<accession>A0A4Z2H4Q7</accession>
<evidence type="ECO:0000313" key="2">
    <source>
        <dbReference type="Proteomes" id="UP000314294"/>
    </source>
</evidence>
<organism evidence="1 2">
    <name type="scientific">Liparis tanakae</name>
    <name type="common">Tanaka's snailfish</name>
    <dbReference type="NCBI Taxonomy" id="230148"/>
    <lineage>
        <taxon>Eukaryota</taxon>
        <taxon>Metazoa</taxon>
        <taxon>Chordata</taxon>
        <taxon>Craniata</taxon>
        <taxon>Vertebrata</taxon>
        <taxon>Euteleostomi</taxon>
        <taxon>Actinopterygii</taxon>
        <taxon>Neopterygii</taxon>
        <taxon>Teleostei</taxon>
        <taxon>Neoteleostei</taxon>
        <taxon>Acanthomorphata</taxon>
        <taxon>Eupercaria</taxon>
        <taxon>Perciformes</taxon>
        <taxon>Cottioidei</taxon>
        <taxon>Cottales</taxon>
        <taxon>Liparidae</taxon>
        <taxon>Liparis</taxon>
    </lineage>
</organism>
<dbReference type="EMBL" id="SRLO01000331">
    <property type="protein sequence ID" value="TNN60611.1"/>
    <property type="molecule type" value="Genomic_DNA"/>
</dbReference>
<protein>
    <submittedName>
        <fullName evidence="1">Uncharacterized protein</fullName>
    </submittedName>
</protein>
<name>A0A4Z2H4Q7_9TELE</name>
<comment type="caution">
    <text evidence="1">The sequence shown here is derived from an EMBL/GenBank/DDBJ whole genome shotgun (WGS) entry which is preliminary data.</text>
</comment>
<gene>
    <name evidence="1" type="ORF">EYF80_029212</name>
</gene>
<dbReference type="AlphaFoldDB" id="A0A4Z2H4Q7"/>
<keyword evidence="2" id="KW-1185">Reference proteome</keyword>
<reference evidence="1 2" key="1">
    <citation type="submission" date="2019-03" db="EMBL/GenBank/DDBJ databases">
        <title>First draft genome of Liparis tanakae, snailfish: a comprehensive survey of snailfish specific genes.</title>
        <authorList>
            <person name="Kim W."/>
            <person name="Song I."/>
            <person name="Jeong J.-H."/>
            <person name="Kim D."/>
            <person name="Kim S."/>
            <person name="Ryu S."/>
            <person name="Song J.Y."/>
            <person name="Lee S.K."/>
        </authorList>
    </citation>
    <scope>NUCLEOTIDE SEQUENCE [LARGE SCALE GENOMIC DNA]</scope>
    <source>
        <tissue evidence="1">Muscle</tissue>
    </source>
</reference>
<evidence type="ECO:0000313" key="1">
    <source>
        <dbReference type="EMBL" id="TNN60611.1"/>
    </source>
</evidence>